<name>A0A139HJU5_9PEZI</name>
<dbReference type="Proteomes" id="UP000070133">
    <property type="component" value="Unassembled WGS sequence"/>
</dbReference>
<protein>
    <submittedName>
        <fullName evidence="2">Uncharacterized protein</fullName>
    </submittedName>
</protein>
<accession>A0A139HJU5</accession>
<dbReference type="OrthoDB" id="5431245at2759"/>
<gene>
    <name evidence="2" type="ORF">AC578_5465</name>
</gene>
<feature type="region of interest" description="Disordered" evidence="1">
    <location>
        <begin position="128"/>
        <end position="150"/>
    </location>
</feature>
<comment type="caution">
    <text evidence="2">The sequence shown here is derived from an EMBL/GenBank/DDBJ whole genome shotgun (WGS) entry which is preliminary data.</text>
</comment>
<evidence type="ECO:0000256" key="1">
    <source>
        <dbReference type="SAM" id="MobiDB-lite"/>
    </source>
</evidence>
<organism evidence="2 3">
    <name type="scientific">Pseudocercospora eumusae</name>
    <dbReference type="NCBI Taxonomy" id="321146"/>
    <lineage>
        <taxon>Eukaryota</taxon>
        <taxon>Fungi</taxon>
        <taxon>Dikarya</taxon>
        <taxon>Ascomycota</taxon>
        <taxon>Pezizomycotina</taxon>
        <taxon>Dothideomycetes</taxon>
        <taxon>Dothideomycetidae</taxon>
        <taxon>Mycosphaerellales</taxon>
        <taxon>Mycosphaerellaceae</taxon>
        <taxon>Pseudocercospora</taxon>
    </lineage>
</organism>
<dbReference type="AlphaFoldDB" id="A0A139HJU5"/>
<sequence length="150" mass="17006">MSGSQIARPRRRSSASSISLDEDRSIVQAYCLAGKVRAKLRREVDRPIGNLRRLVGHVNVLDDLMDVIHDDEMEVESDFPDFSVLEREQSDSSSMLLQSMENHWREEDFNTEEAAEAIDQESGWVIQVREIHEAPRRPPPSPPKPAGLVS</sequence>
<dbReference type="PANTHER" id="PTHR36826:SF1">
    <property type="entry name" value="PROTEIN ECM13"/>
    <property type="match status" value="1"/>
</dbReference>
<evidence type="ECO:0000313" key="3">
    <source>
        <dbReference type="Proteomes" id="UP000070133"/>
    </source>
</evidence>
<feature type="compositionally biased region" description="Pro residues" evidence="1">
    <location>
        <begin position="137"/>
        <end position="150"/>
    </location>
</feature>
<reference evidence="2 3" key="1">
    <citation type="submission" date="2015-07" db="EMBL/GenBank/DDBJ databases">
        <title>Comparative genomics of the Sigatoka disease complex on banana suggests a link between parallel evolutionary changes in Pseudocercospora fijiensis and Pseudocercospora eumusae and increased virulence on the banana host.</title>
        <authorList>
            <person name="Chang T.-C."/>
            <person name="Salvucci A."/>
            <person name="Crous P.W."/>
            <person name="Stergiopoulos I."/>
        </authorList>
    </citation>
    <scope>NUCLEOTIDE SEQUENCE [LARGE SCALE GENOMIC DNA]</scope>
    <source>
        <strain evidence="2 3">CBS 114824</strain>
    </source>
</reference>
<dbReference type="EMBL" id="LFZN01000038">
    <property type="protein sequence ID" value="KXT02761.1"/>
    <property type="molecule type" value="Genomic_DNA"/>
</dbReference>
<dbReference type="PANTHER" id="PTHR36826">
    <property type="entry name" value="PROTEIN ECM13"/>
    <property type="match status" value="1"/>
</dbReference>
<keyword evidence="3" id="KW-1185">Reference proteome</keyword>
<proteinExistence type="predicted"/>
<evidence type="ECO:0000313" key="2">
    <source>
        <dbReference type="EMBL" id="KXT02761.1"/>
    </source>
</evidence>
<dbReference type="InterPro" id="IPR037738">
    <property type="entry name" value="Ecm13-like"/>
</dbReference>